<sequence>MRNQELRSSIVREICDSSGLDAELIFRLLDLETKHRDLLAWGARPNLRRDITALFEEEFEKWRIEGK</sequence>
<dbReference type="EMBL" id="JBAMYC010000006">
    <property type="protein sequence ID" value="MEI1248932.1"/>
    <property type="molecule type" value="Genomic_DNA"/>
</dbReference>
<gene>
    <name evidence="1" type="ORF">V8Q02_13060</name>
</gene>
<proteinExistence type="predicted"/>
<accession>A0ABU8CKZ3</accession>
<protein>
    <submittedName>
        <fullName evidence="1">Uncharacterized protein</fullName>
    </submittedName>
</protein>
<reference evidence="1 2" key="1">
    <citation type="submission" date="2024-01" db="EMBL/GenBank/DDBJ databases">
        <title>Draft genome sequences of three bacterial strains isolated from Acacia saligna represent a potential new species within the genus Rhizobium.</title>
        <authorList>
            <person name="Tambong J.T."/>
            <person name="Mnasri B."/>
        </authorList>
    </citation>
    <scope>NUCLEOTIDE SEQUENCE [LARGE SCALE GENOMIC DNA]</scope>
    <source>
        <strain evidence="1 2">1AS12I</strain>
    </source>
</reference>
<evidence type="ECO:0000313" key="1">
    <source>
        <dbReference type="EMBL" id="MEI1248932.1"/>
    </source>
</evidence>
<name>A0ABU8CKZ3_9HYPH</name>
<keyword evidence="2" id="KW-1185">Reference proteome</keyword>
<dbReference type="Proteomes" id="UP001531129">
    <property type="component" value="Unassembled WGS sequence"/>
</dbReference>
<comment type="caution">
    <text evidence="1">The sequence shown here is derived from an EMBL/GenBank/DDBJ whole genome shotgun (WGS) entry which is preliminary data.</text>
</comment>
<organism evidence="1 2">
    <name type="scientific">Rhizobium aouanii</name>
    <dbReference type="NCBI Taxonomy" id="3118145"/>
    <lineage>
        <taxon>Bacteria</taxon>
        <taxon>Pseudomonadati</taxon>
        <taxon>Pseudomonadota</taxon>
        <taxon>Alphaproteobacteria</taxon>
        <taxon>Hyphomicrobiales</taxon>
        <taxon>Rhizobiaceae</taxon>
        <taxon>Rhizobium/Agrobacterium group</taxon>
        <taxon>Rhizobium</taxon>
    </lineage>
</organism>
<evidence type="ECO:0000313" key="2">
    <source>
        <dbReference type="Proteomes" id="UP001531129"/>
    </source>
</evidence>
<dbReference type="RefSeq" id="WP_264396573.1">
    <property type="nucleotide sequence ID" value="NZ_JBAMYB010000006.1"/>
</dbReference>